<accession>A0ABR7PG75</accession>
<evidence type="ECO:0000256" key="7">
    <source>
        <dbReference type="ARBA" id="ARBA00022803"/>
    </source>
</evidence>
<dbReference type="Gene3D" id="1.25.40.10">
    <property type="entry name" value="Tetratricopeptide repeat domain"/>
    <property type="match status" value="4"/>
</dbReference>
<dbReference type="InterPro" id="IPR051939">
    <property type="entry name" value="Glycosyltr_41/O-GlcNAc_trsf"/>
</dbReference>
<evidence type="ECO:0000256" key="6">
    <source>
        <dbReference type="ARBA" id="ARBA00022737"/>
    </source>
</evidence>
<comment type="similarity">
    <text evidence="2">Belongs to the glycosyltransferase 41 family. O-GlcNAc transferase subfamily.</text>
</comment>
<evidence type="ECO:0000313" key="11">
    <source>
        <dbReference type="EMBL" id="MBC8745378.1"/>
    </source>
</evidence>
<feature type="domain" description="O-GlcNAc transferase C-terminal" evidence="10">
    <location>
        <begin position="609"/>
        <end position="771"/>
    </location>
</feature>
<dbReference type="Pfam" id="PF13181">
    <property type="entry name" value="TPR_8"/>
    <property type="match status" value="1"/>
</dbReference>
<evidence type="ECO:0000256" key="5">
    <source>
        <dbReference type="ARBA" id="ARBA00022679"/>
    </source>
</evidence>
<comment type="pathway">
    <text evidence="1">Protein modification; protein glycosylation.</text>
</comment>
<dbReference type="PANTHER" id="PTHR44835:SF1">
    <property type="entry name" value="PROTEIN O-GLCNAC TRANSFERASE"/>
    <property type="match status" value="1"/>
</dbReference>
<evidence type="ECO:0000313" key="12">
    <source>
        <dbReference type="Proteomes" id="UP000736373"/>
    </source>
</evidence>
<dbReference type="EC" id="2.4.1.255" evidence="3"/>
<feature type="domain" description="O-GlcNAc transferase C-terminal" evidence="10">
    <location>
        <begin position="785"/>
        <end position="955"/>
    </location>
</feature>
<evidence type="ECO:0000256" key="2">
    <source>
        <dbReference type="ARBA" id="ARBA00005386"/>
    </source>
</evidence>
<name>A0ABR7PG75_9BURK</name>
<dbReference type="InterPro" id="IPR011990">
    <property type="entry name" value="TPR-like_helical_dom_sf"/>
</dbReference>
<sequence length="1013" mass="111799">MPVWARRAYAPSATIPRSQTTKGFVVRCLQSTYTRAHMTTEADLQQALSHHQAQRLSEAEQLYRSILLADPAHPDANHNLGILALQLQQPAASLPYLKAAVTAAPRSPQYWHVYANALTMADQPAEAERVREEGRRHGIKFDSGAPTPDGNVPAADELANLAAEFVATIQTLHDKGMHDSVEALARQMIAALPAHGYGWKTLAYAHLRRGDLHGALAPLERAAALLPLDGEVRQHLDAACAMRNALALDGRGDYEQAGKLYQRVLAAYPEHPDANHRYGVILIRLLQPEASLPYHERAIGVAPNQLQYWANYIDGLLQADQLKAAWIALEMAQQRGLAGPAIDKLIGIMTVVSTQPVAKVAPAKPAAPQPQVPEPKAAPDSVVETRPRQTSTAAPTEREVHALAELFNTGRVEETARSARKMAQRFPDHGFGWKVLAVALHRLTQYDEALKYARIAHGLWPNDEDTLQVLASILASKGSHAEAETFCRRLIERNPSRAEGHRVLSIIFQETGRLDEAEQFARRSMELDPTSSFTPNSLGVTLMQQGRLSDAIDEFRRALTIDPNFELAYNNLLFCMTHNEAIAPDELFAEHRRFAAHFEAPLKPKWPRHENTRDPERALRVGFISGDFCRHAVASFLEPVAAHLSRDPKLSLYAYSNTYLDDGTTASLRKIFGHWRHVVGMNDDAIADMVRADGIDILIDLAGHTAHNRLLTLARKPAPVQACWIGYPGTTGLDAVDYFIADRLWVPSDKFRSQFSEKIAYLPAVAPFVADAVCPPVNALPALHKGYVTFGSFNRMDKLRRDVVALWSRLMHAVPNSRMVLGAMPRDGSLGKLPEWFAEEGIARDRLDFMARASVPVYLQQHHRVDFCLDSFPFSGLTTALHSLWMGVPTLTLPGDTVPGRSGLTAMTHVGLADFVARDKDDFVLKGVALASDLDALAALRAGMRERCAQSPVFRPELVAATVTQALRVMWRRWCDGLPAESFDVSESTNPLAAQPSSTRPIVAPVDLRLVRG</sequence>
<organism evidence="11 12">
    <name type="scientific">Paraburkholderia podalyriae</name>
    <dbReference type="NCBI Taxonomy" id="1938811"/>
    <lineage>
        <taxon>Bacteria</taxon>
        <taxon>Pseudomonadati</taxon>
        <taxon>Pseudomonadota</taxon>
        <taxon>Betaproteobacteria</taxon>
        <taxon>Burkholderiales</taxon>
        <taxon>Burkholderiaceae</taxon>
        <taxon>Paraburkholderia</taxon>
    </lineage>
</organism>
<dbReference type="EMBL" id="VZQQ01000001">
    <property type="protein sequence ID" value="MBC8745378.1"/>
    <property type="molecule type" value="Genomic_DNA"/>
</dbReference>
<evidence type="ECO:0000256" key="4">
    <source>
        <dbReference type="ARBA" id="ARBA00022676"/>
    </source>
</evidence>
<keyword evidence="5" id="KW-0808">Transferase</keyword>
<dbReference type="Gene3D" id="3.40.50.11380">
    <property type="match status" value="1"/>
</dbReference>
<dbReference type="SUPFAM" id="SSF48452">
    <property type="entry name" value="TPR-like"/>
    <property type="match status" value="2"/>
</dbReference>
<evidence type="ECO:0000256" key="1">
    <source>
        <dbReference type="ARBA" id="ARBA00004922"/>
    </source>
</evidence>
<feature type="repeat" description="TPR" evidence="8">
    <location>
        <begin position="532"/>
        <end position="565"/>
    </location>
</feature>
<dbReference type="SMART" id="SM00028">
    <property type="entry name" value="TPR"/>
    <property type="match status" value="9"/>
</dbReference>
<reference evidence="11 12" key="1">
    <citation type="submission" date="2019-09" db="EMBL/GenBank/DDBJ databases">
        <title>Paraburkholderia podalyriae sp. nov., A South African Podalyria-associated rhizobium.</title>
        <authorList>
            <person name="Mavima L."/>
            <person name="Beukes C.W."/>
            <person name="Palmer M."/>
            <person name="De Meyer S.E."/>
            <person name="James E.K."/>
            <person name="Maluk M."/>
            <person name="Avontuur J.R."/>
            <person name="Chan W.Y."/>
            <person name="Venter S.N."/>
            <person name="Steenkamp E.T."/>
        </authorList>
    </citation>
    <scope>NUCLEOTIDE SEQUENCE [LARGE SCALE GENOMIC DNA]</scope>
    <source>
        <strain evidence="11 12">WC7.3b</strain>
    </source>
</reference>
<dbReference type="Pfam" id="PF14559">
    <property type="entry name" value="TPR_19"/>
    <property type="match status" value="1"/>
</dbReference>
<dbReference type="Pfam" id="PF13432">
    <property type="entry name" value="TPR_16"/>
    <property type="match status" value="2"/>
</dbReference>
<evidence type="ECO:0000259" key="10">
    <source>
        <dbReference type="Pfam" id="PF13844"/>
    </source>
</evidence>
<dbReference type="PROSITE" id="PS50005">
    <property type="entry name" value="TPR"/>
    <property type="match status" value="2"/>
</dbReference>
<dbReference type="InterPro" id="IPR029489">
    <property type="entry name" value="OGT/SEC/SPY_C"/>
</dbReference>
<keyword evidence="4" id="KW-0328">Glycosyltransferase</keyword>
<keyword evidence="7 8" id="KW-0802">TPR repeat</keyword>
<dbReference type="InterPro" id="IPR019734">
    <property type="entry name" value="TPR_rpt"/>
</dbReference>
<evidence type="ECO:0000256" key="3">
    <source>
        <dbReference type="ARBA" id="ARBA00011970"/>
    </source>
</evidence>
<evidence type="ECO:0000256" key="9">
    <source>
        <dbReference type="SAM" id="MobiDB-lite"/>
    </source>
</evidence>
<dbReference type="Gene3D" id="3.40.50.2000">
    <property type="entry name" value="Glycogen Phosphorylase B"/>
    <property type="match status" value="1"/>
</dbReference>
<evidence type="ECO:0000256" key="8">
    <source>
        <dbReference type="PROSITE-ProRule" id="PRU00339"/>
    </source>
</evidence>
<protein>
    <recommendedName>
        <fullName evidence="3">protein O-GlcNAc transferase</fullName>
        <ecNumber evidence="3">2.4.1.255</ecNumber>
    </recommendedName>
</protein>
<keyword evidence="12" id="KW-1185">Reference proteome</keyword>
<dbReference type="Pfam" id="PF13844">
    <property type="entry name" value="Glyco_transf_41"/>
    <property type="match status" value="2"/>
</dbReference>
<feature type="region of interest" description="Disordered" evidence="9">
    <location>
        <begin position="362"/>
        <end position="396"/>
    </location>
</feature>
<gene>
    <name evidence="11" type="ORF">F6X42_01655</name>
</gene>
<dbReference type="PANTHER" id="PTHR44835">
    <property type="entry name" value="UDP-N-ACETYLGLUCOSAMINE--PEPTIDE N-ACETYLGLUCOSAMINYLTRANSFERASE SPINDLY-RELATED"/>
    <property type="match status" value="1"/>
</dbReference>
<comment type="caution">
    <text evidence="11">The sequence shown here is derived from an EMBL/GenBank/DDBJ whole genome shotgun (WGS) entry which is preliminary data.</text>
</comment>
<proteinExistence type="inferred from homology"/>
<keyword evidence="6" id="KW-0677">Repeat</keyword>
<dbReference type="Proteomes" id="UP000736373">
    <property type="component" value="Unassembled WGS sequence"/>
</dbReference>
<feature type="repeat" description="TPR" evidence="8">
    <location>
        <begin position="498"/>
        <end position="531"/>
    </location>
</feature>